<evidence type="ECO:0000313" key="2">
    <source>
        <dbReference type="EMBL" id="GFG80138.1"/>
    </source>
</evidence>
<dbReference type="SUPFAM" id="SSF158745">
    <property type="entry name" value="LanC-like"/>
    <property type="match status" value="1"/>
</dbReference>
<dbReference type="Pfam" id="PF13575">
    <property type="entry name" value="DUF4135"/>
    <property type="match status" value="1"/>
</dbReference>
<dbReference type="InterPro" id="IPR012341">
    <property type="entry name" value="6hp_glycosidase-like_sf"/>
</dbReference>
<dbReference type="SMART" id="SM01260">
    <property type="entry name" value="LANC_like"/>
    <property type="match status" value="1"/>
</dbReference>
<sequence>METFSERLVVAASTIDELMSENIEPLPGQKTDTDRAALRLAAWCRSSASGDWRQFTRRLHRDGWDFPMVLERFASVRRTSSAPAPPWVGDAVWIDAALRSSGGHAAESAPESRKPVAFEQLLLPVVHQADARMWAGVAERAAGMLADTARASLRQALLQQLSELCAPALYTEFDNARASRAASSYQHFVTEMGAAGFRRLFEAKPVLSRLIAVMTRQWIDTTTELVTRLDTDLPAIRTELLGGADPGHVTGIHGDLGDPHRGGRSVHIVMFADGARIVYKPKDLRIDVALCDLVDRINRAAPPLELRAVRALACAGYGWTEFIEHAPCADQQGFERYFARAGAWLALFHCLAASDIHQENIIAAGEHPVPIDVETLLQPAMQEPADQAPESQAFHDALEIVANSAMSVGLLPSYERSADNKVFASGGLVSDWNVKTSIRWTDINTDAMRPIRSREAGKTTPNLPRVGSCHARFIDHLDALLTGFEDYAGFLAASPVDAALDGFAGLPVRIVPRPTKFYAMMLSRLRDHRAMNDGVLWSAQADFVARLADWDTDNDPRWPLLEAERSALLTMNVPFFTSPSDGTDLRDDTGISISSPGVSGVDRARARIRGLEPREIAWQLTVIRQNMESFRGPAGISAGNVEPSPGSGDVNEPTREMFIAEADRVATELTRYAIRRGTAAAWIALDWSSDSDTFELICLGHDLYNGVSGIALFFAAHAAVTGCTPSHELALAAVAHLRKELRGHNAAPAARALGLGGGSGLASIVYALAVMSKCLRDEALLADAQAVAALITDDLIAADKQLDVMGGSAGAILGLLRLYRDTRSGDVLDCATRCGEHLLAEPRVGPEGRRSWSRPNSGKALNGMSHGAAGFAYALSSLAAATGRPDFAVAASECIAFENSSYSREHHNWPDLRGDGGMHWPSQWCHGAPGIGLARIAISKLPQADTATLTADVRNALQAVESGWSSHLRDTLCCGSLGSVEFLSEAGSALGRPDLRELATRQLAGIICAAASRGDYRWSASSGRFNPGLFRGLAGVGYTALRRVDDSLPDVLIWE</sequence>
<keyword evidence="3" id="KW-1185">Reference proteome</keyword>
<dbReference type="InterPro" id="IPR017146">
    <property type="entry name" value="Lanti_2_LanM"/>
</dbReference>
<gene>
    <name evidence="2" type="ORF">MPRG_34140</name>
</gene>
<proteinExistence type="predicted"/>
<evidence type="ECO:0000313" key="3">
    <source>
        <dbReference type="Proteomes" id="UP000465240"/>
    </source>
</evidence>
<dbReference type="EMBL" id="BLKX01000001">
    <property type="protein sequence ID" value="GFG80138.1"/>
    <property type="molecule type" value="Genomic_DNA"/>
</dbReference>
<dbReference type="InterPro" id="IPR025410">
    <property type="entry name" value="Lant_dehyd"/>
</dbReference>
<dbReference type="NCBIfam" id="TIGR03897">
    <property type="entry name" value="lanti_2_LanM"/>
    <property type="match status" value="1"/>
</dbReference>
<dbReference type="InterPro" id="IPR007822">
    <property type="entry name" value="LANC-like"/>
</dbReference>
<dbReference type="RefSeq" id="WP_162951511.1">
    <property type="nucleotide sequence ID" value="NZ_BLKX01000001.1"/>
</dbReference>
<reference evidence="2 3" key="1">
    <citation type="journal article" date="2019" name="Emerg. Microbes Infect.">
        <title>Comprehensive subspecies identification of 175 nontuberculous mycobacteria species based on 7547 genomic profiles.</title>
        <authorList>
            <person name="Matsumoto Y."/>
            <person name="Kinjo T."/>
            <person name="Motooka D."/>
            <person name="Nabeya D."/>
            <person name="Jung N."/>
            <person name="Uechi K."/>
            <person name="Horii T."/>
            <person name="Iida T."/>
            <person name="Fujita J."/>
            <person name="Nakamura S."/>
        </authorList>
    </citation>
    <scope>NUCLEOTIDE SEQUENCE [LARGE SCALE GENOMIC DNA]</scope>
    <source>
        <strain evidence="2 3">JCM 18565</strain>
    </source>
</reference>
<dbReference type="CDD" id="cd04792">
    <property type="entry name" value="LanM-like"/>
    <property type="match status" value="1"/>
</dbReference>
<name>A0ABQ1C6N7_9MYCO</name>
<comment type="caution">
    <text evidence="2">The sequence shown here is derived from an EMBL/GenBank/DDBJ whole genome shotgun (WGS) entry which is preliminary data.</text>
</comment>
<evidence type="ECO:0000259" key="1">
    <source>
        <dbReference type="Pfam" id="PF13575"/>
    </source>
</evidence>
<dbReference type="Proteomes" id="UP000465240">
    <property type="component" value="Unassembled WGS sequence"/>
</dbReference>
<accession>A0ABQ1C6N7</accession>
<organism evidence="2 3">
    <name type="scientific">Mycobacterium paragordonae</name>
    <dbReference type="NCBI Taxonomy" id="1389713"/>
    <lineage>
        <taxon>Bacteria</taxon>
        <taxon>Bacillati</taxon>
        <taxon>Actinomycetota</taxon>
        <taxon>Actinomycetes</taxon>
        <taxon>Mycobacteriales</taxon>
        <taxon>Mycobacteriaceae</taxon>
        <taxon>Mycobacterium</taxon>
    </lineage>
</organism>
<dbReference type="PRINTS" id="PR01950">
    <property type="entry name" value="LANCSUPER"/>
</dbReference>
<protein>
    <submittedName>
        <fullName evidence="2">Lanthionine synthetase</fullName>
    </submittedName>
</protein>
<dbReference type="Pfam" id="PF05147">
    <property type="entry name" value="LANC_like"/>
    <property type="match status" value="1"/>
</dbReference>
<feature type="domain" description="Lantibiotic biosynthesis protein dehydration" evidence="1">
    <location>
        <begin position="205"/>
        <end position="578"/>
    </location>
</feature>
<dbReference type="Gene3D" id="1.50.10.10">
    <property type="match status" value="1"/>
</dbReference>
<dbReference type="PIRSF" id="PIRSF037228">
    <property type="entry name" value="Lant_mod_RumM"/>
    <property type="match status" value="1"/>
</dbReference>